<evidence type="ECO:0000313" key="1">
    <source>
        <dbReference type="EMBL" id="MDI3349720.1"/>
    </source>
</evidence>
<protein>
    <submittedName>
        <fullName evidence="1">Uncharacterized protein</fullName>
    </submittedName>
</protein>
<comment type="caution">
    <text evidence="1">The sequence shown here is derived from an EMBL/GenBank/DDBJ whole genome shotgun (WGS) entry which is preliminary data.</text>
</comment>
<proteinExistence type="predicted"/>
<sequence>MTENRRFLLDDIIAMLPQSKDTQWLYGLNDDGLYHLWRDLVNLTLTEDLTWHWRKLRQNLVSRISQYGKSKQKHLKSSELPYKTTR</sequence>
<accession>A0AA43TZT4</accession>
<name>A0AA43TZT4_MYCAR</name>
<dbReference type="Proteomes" id="UP001162175">
    <property type="component" value="Unassembled WGS sequence"/>
</dbReference>
<organism evidence="1 2">
    <name type="scientific">Mycoplasmopsis arginini</name>
    <name type="common">Mycoplasma arginini</name>
    <dbReference type="NCBI Taxonomy" id="2094"/>
    <lineage>
        <taxon>Bacteria</taxon>
        <taxon>Bacillati</taxon>
        <taxon>Mycoplasmatota</taxon>
        <taxon>Mycoplasmoidales</taxon>
        <taxon>Metamycoplasmataceae</taxon>
        <taxon>Mycoplasmopsis</taxon>
    </lineage>
</organism>
<gene>
    <name evidence="1" type="ORF">DCBHLPFO_00768</name>
</gene>
<dbReference type="AlphaFoldDB" id="A0AA43TZT4"/>
<dbReference type="EMBL" id="JAPFAR010000099">
    <property type="protein sequence ID" value="MDI3349720.1"/>
    <property type="molecule type" value="Genomic_DNA"/>
</dbReference>
<evidence type="ECO:0000313" key="2">
    <source>
        <dbReference type="Proteomes" id="UP001162175"/>
    </source>
</evidence>
<reference evidence="1" key="1">
    <citation type="submission" date="2022-11" db="EMBL/GenBank/DDBJ databases">
        <title>Draft genome of Mycoplasma arginini isolated from fly.</title>
        <authorList>
            <person name="Severgnini M."/>
            <person name="Gioia G."/>
            <person name="Cremonesi P."/>
            <person name="Moroni P."/>
            <person name="Addis M.F."/>
            <person name="Castiglioni B."/>
        </authorList>
    </citation>
    <scope>NUCLEOTIDE SEQUENCE</scope>
    <source>
        <strain evidence="1">QMP CG1-1632</strain>
    </source>
</reference>